<dbReference type="Proteomes" id="UP000807716">
    <property type="component" value="Unassembled WGS sequence"/>
</dbReference>
<dbReference type="InterPro" id="IPR032675">
    <property type="entry name" value="LRR_dom_sf"/>
</dbReference>
<comment type="caution">
    <text evidence="1">The sequence shown here is derived from an EMBL/GenBank/DDBJ whole genome shotgun (WGS) entry which is preliminary data.</text>
</comment>
<accession>A0A9P6Q5K9</accession>
<name>A0A9P6Q5K9_9FUNG</name>
<dbReference type="Gene3D" id="3.80.10.10">
    <property type="entry name" value="Ribonuclease Inhibitor"/>
    <property type="match status" value="1"/>
</dbReference>
<feature type="non-terminal residue" evidence="1">
    <location>
        <position position="391"/>
    </location>
</feature>
<keyword evidence="2" id="KW-1185">Reference proteome</keyword>
<dbReference type="EMBL" id="JAAAJB010000321">
    <property type="protein sequence ID" value="KAG0258545.1"/>
    <property type="molecule type" value="Genomic_DNA"/>
</dbReference>
<reference evidence="1" key="1">
    <citation type="journal article" date="2020" name="Fungal Divers.">
        <title>Resolving the Mortierellaceae phylogeny through synthesis of multi-gene phylogenetics and phylogenomics.</title>
        <authorList>
            <person name="Vandepol N."/>
            <person name="Liber J."/>
            <person name="Desiro A."/>
            <person name="Na H."/>
            <person name="Kennedy M."/>
            <person name="Barry K."/>
            <person name="Grigoriev I.V."/>
            <person name="Miller A.N."/>
            <person name="O'Donnell K."/>
            <person name="Stajich J.E."/>
            <person name="Bonito G."/>
        </authorList>
    </citation>
    <scope>NUCLEOTIDE SEQUENCE</scope>
    <source>
        <strain evidence="1">BC1065</strain>
    </source>
</reference>
<evidence type="ECO:0008006" key="3">
    <source>
        <dbReference type="Google" id="ProtNLM"/>
    </source>
</evidence>
<sequence>NEDLIQCTIVSKSWHAVANACIWKSLSLDDYRAAVPKDTFRGNAHHVTHLQIKNAGQVAPYGLHCTSLCDLTLPADLRPQQHGGSLVELIQKNKNTLRSLKMGMRLVRPPLLLQAIDGTRHLRKIELDIRFPLDSLAEFVYQLLGASPQLEHLAISCPIESMDLSALVTYKDANFAEILEACPRNTLKEINLHQRIVGRQTAQAILRHSQSLVRLNMLNITGPIESQWIQTLLASCAKLESVKIRSMQPDLVYLHADHILEGLATGQATAFGNCVVVDEHDGDGDGGDHNVLWAACRSADHGTICLGQHRRVFEQLGQLKQLRLLNVTRGLFRGPTVPDWLDWRLSSGFGHLRSLTSLEELVLQREAMLDPVELEWMKDQWPRCAIFNHFG</sequence>
<evidence type="ECO:0000313" key="2">
    <source>
        <dbReference type="Proteomes" id="UP000807716"/>
    </source>
</evidence>
<protein>
    <recommendedName>
        <fullName evidence="3">F-box domain-containing protein</fullName>
    </recommendedName>
</protein>
<dbReference type="SUPFAM" id="SSF52047">
    <property type="entry name" value="RNI-like"/>
    <property type="match status" value="1"/>
</dbReference>
<proteinExistence type="predicted"/>
<evidence type="ECO:0000313" key="1">
    <source>
        <dbReference type="EMBL" id="KAG0258545.1"/>
    </source>
</evidence>
<dbReference type="AlphaFoldDB" id="A0A9P6Q5K9"/>
<dbReference type="OrthoDB" id="2373389at2759"/>
<gene>
    <name evidence="1" type="ORF">DFQ27_004605</name>
</gene>
<organism evidence="1 2">
    <name type="scientific">Actinomortierella ambigua</name>
    <dbReference type="NCBI Taxonomy" id="1343610"/>
    <lineage>
        <taxon>Eukaryota</taxon>
        <taxon>Fungi</taxon>
        <taxon>Fungi incertae sedis</taxon>
        <taxon>Mucoromycota</taxon>
        <taxon>Mortierellomycotina</taxon>
        <taxon>Mortierellomycetes</taxon>
        <taxon>Mortierellales</taxon>
        <taxon>Mortierellaceae</taxon>
        <taxon>Actinomortierella</taxon>
    </lineage>
</organism>